<feature type="compositionally biased region" description="Low complexity" evidence="3">
    <location>
        <begin position="371"/>
        <end position="382"/>
    </location>
</feature>
<dbReference type="InterPro" id="IPR050336">
    <property type="entry name" value="Chromosome_partition/occlusion"/>
</dbReference>
<keyword evidence="6" id="KW-1185">Reference proteome</keyword>
<dbReference type="PANTHER" id="PTHR33375">
    <property type="entry name" value="CHROMOSOME-PARTITIONING PROTEIN PARB-RELATED"/>
    <property type="match status" value="1"/>
</dbReference>
<dbReference type="Proteomes" id="UP000755551">
    <property type="component" value="Unassembled WGS sequence"/>
</dbReference>
<reference evidence="5 6" key="1">
    <citation type="submission" date="2021-06" db="EMBL/GenBank/DDBJ databases">
        <title>Bacterium isolated from marine sediment.</title>
        <authorList>
            <person name="Zhu K.-L."/>
            <person name="Du Z.-J."/>
            <person name="Liang Q.-Y."/>
        </authorList>
    </citation>
    <scope>NUCLEOTIDE SEQUENCE [LARGE SCALE GENOMIC DNA]</scope>
    <source>
        <strain evidence="5 6">A346</strain>
    </source>
</reference>
<dbReference type="PANTHER" id="PTHR33375:SF1">
    <property type="entry name" value="CHROMOSOME-PARTITIONING PROTEIN PARB-RELATED"/>
    <property type="match status" value="1"/>
</dbReference>
<evidence type="ECO:0000256" key="2">
    <source>
        <dbReference type="ARBA" id="ARBA00022829"/>
    </source>
</evidence>
<feature type="domain" description="ParB-like N-terminal" evidence="4">
    <location>
        <begin position="18"/>
        <end position="109"/>
    </location>
</feature>
<dbReference type="NCBIfam" id="TIGR00180">
    <property type="entry name" value="parB_part"/>
    <property type="match status" value="1"/>
</dbReference>
<accession>A0ABS6MEN4</accession>
<dbReference type="Pfam" id="PF02195">
    <property type="entry name" value="ParB_N"/>
    <property type="match status" value="1"/>
</dbReference>
<name>A0ABS6MEN4_9GAMM</name>
<proteinExistence type="inferred from homology"/>
<keyword evidence="2" id="KW-0159">Chromosome partition</keyword>
<dbReference type="InterPro" id="IPR004437">
    <property type="entry name" value="ParB/RepB/Spo0J"/>
</dbReference>
<dbReference type="Pfam" id="PF17762">
    <property type="entry name" value="HTH_ParB"/>
    <property type="match status" value="1"/>
</dbReference>
<comment type="similarity">
    <text evidence="1">Belongs to the ParB family.</text>
</comment>
<dbReference type="EMBL" id="JAHQZT010000036">
    <property type="protein sequence ID" value="MBV0934776.1"/>
    <property type="molecule type" value="Genomic_DNA"/>
</dbReference>
<dbReference type="RefSeq" id="WP_217336173.1">
    <property type="nucleotide sequence ID" value="NZ_JAHQZT010000036.1"/>
</dbReference>
<evidence type="ECO:0000313" key="5">
    <source>
        <dbReference type="EMBL" id="MBV0934776.1"/>
    </source>
</evidence>
<dbReference type="SMART" id="SM00470">
    <property type="entry name" value="ParB"/>
    <property type="match status" value="1"/>
</dbReference>
<protein>
    <submittedName>
        <fullName evidence="5">ParB/RepB/Spo0J family partition protein</fullName>
    </submittedName>
</protein>
<sequence>MNALTQPQTANTALNAQAQIPLAEIHHEFENSRRRIDPEALATMKDSIHQLGLLQPLVVTPREGGNGYVLIAGFTRYQALHELGHVQANCTIIKGDAHTLLESHVAENTNRQDLSLVSSVTAIRRLATKLGGDYEEVGKRLGFSKKAMDDRLALAKCTESVLDALDEGKLKLGHAVILSAFTHAMQDRTLEKILDEGWTVDDLRERAGKARIKLELGRFDKSECASCPYNSDACSQSNLFGEDIPSGMCSNAKCYGEKQTNWLGEERTRLNEQYGTLLDATTIDNQHIRLIDVTQLGEVQHTACQSCQHNVCIFDNRLNSRTAGSVRQQVCNNAKCFDEKVEAQRKPSSDSGSASTGQGSAPATSKSGNESAKSGKATAAASATLSNKQQEVAEGMLAKHVCDSFPSTRLEGLYLSHMAAQALCGKRHEGIAHLIGKTESEVHMATRLMVTEYLAKCDENIQTGSTAPRGILHELAFMRSTPEVQIVEAWQSHTLKHYPTAQVARLCTEAGFHTHYDQSNGDGAFNKLAKGKKADLLAAIETSDFDWTHYAPAAYCSHFTSKFPKESPMDAATPENKE</sequence>
<dbReference type="InterPro" id="IPR041468">
    <property type="entry name" value="HTH_ParB/Spo0J"/>
</dbReference>
<evidence type="ECO:0000259" key="4">
    <source>
        <dbReference type="SMART" id="SM00470"/>
    </source>
</evidence>
<comment type="caution">
    <text evidence="5">The sequence shown here is derived from an EMBL/GenBank/DDBJ whole genome shotgun (WGS) entry which is preliminary data.</text>
</comment>
<gene>
    <name evidence="5" type="ORF">KTN04_15665</name>
</gene>
<evidence type="ECO:0000256" key="3">
    <source>
        <dbReference type="SAM" id="MobiDB-lite"/>
    </source>
</evidence>
<dbReference type="InterPro" id="IPR003115">
    <property type="entry name" value="ParB_N"/>
</dbReference>
<feature type="compositionally biased region" description="Polar residues" evidence="3">
    <location>
        <begin position="349"/>
        <end position="370"/>
    </location>
</feature>
<feature type="region of interest" description="Disordered" evidence="3">
    <location>
        <begin position="342"/>
        <end position="382"/>
    </location>
</feature>
<evidence type="ECO:0000313" key="6">
    <source>
        <dbReference type="Proteomes" id="UP000755551"/>
    </source>
</evidence>
<organism evidence="5 6">
    <name type="scientific">Marinobacterium weihaiense</name>
    <dbReference type="NCBI Taxonomy" id="2851016"/>
    <lineage>
        <taxon>Bacteria</taxon>
        <taxon>Pseudomonadati</taxon>
        <taxon>Pseudomonadota</taxon>
        <taxon>Gammaproteobacteria</taxon>
        <taxon>Oceanospirillales</taxon>
        <taxon>Oceanospirillaceae</taxon>
        <taxon>Marinobacterium</taxon>
    </lineage>
</organism>
<evidence type="ECO:0000256" key="1">
    <source>
        <dbReference type="ARBA" id="ARBA00006295"/>
    </source>
</evidence>